<dbReference type="GO" id="GO:0005737">
    <property type="term" value="C:cytoplasm"/>
    <property type="evidence" value="ECO:0007669"/>
    <property type="project" value="UniProtKB-SubCell"/>
</dbReference>
<gene>
    <name evidence="10" type="ORF">VNE69_03150</name>
</gene>
<keyword evidence="2 9" id="KW-0963">Cytoplasm</keyword>
<dbReference type="EMBL" id="CP142728">
    <property type="protein sequence ID" value="WUR02931.1"/>
    <property type="molecule type" value="Genomic_DNA"/>
</dbReference>
<comment type="catalytic activity">
    <reaction evidence="1">
        <text>Cleavage of peptide bonds with very broad specificity.</text>
        <dbReference type="EC" id="3.4.25.1"/>
    </reaction>
</comment>
<comment type="similarity">
    <text evidence="9">Belongs to the peptidase T1B family.</text>
</comment>
<evidence type="ECO:0000313" key="11">
    <source>
        <dbReference type="Proteomes" id="UP001334084"/>
    </source>
</evidence>
<dbReference type="Proteomes" id="UP001334084">
    <property type="component" value="Chromosome 3"/>
</dbReference>
<dbReference type="InterPro" id="IPR001353">
    <property type="entry name" value="Proteasome_sua/b"/>
</dbReference>
<dbReference type="Gene3D" id="3.60.20.10">
    <property type="entry name" value="Glutamine Phosphoribosylpyrophosphate, subunit 1, domain 1"/>
    <property type="match status" value="1"/>
</dbReference>
<dbReference type="InterPro" id="IPR023333">
    <property type="entry name" value="Proteasome_suB-type"/>
</dbReference>
<dbReference type="InterPro" id="IPR029055">
    <property type="entry name" value="Ntn_hydrolases_N"/>
</dbReference>
<evidence type="ECO:0000256" key="9">
    <source>
        <dbReference type="RuleBase" id="RU004203"/>
    </source>
</evidence>
<dbReference type="RefSeq" id="XP_065329076.1">
    <property type="nucleotide sequence ID" value="XM_065473004.1"/>
</dbReference>
<dbReference type="PANTHER" id="PTHR32194">
    <property type="entry name" value="METALLOPROTEASE TLDD"/>
    <property type="match status" value="1"/>
</dbReference>
<accession>A0AAX4JAE2</accession>
<keyword evidence="7 9" id="KW-0539">Nucleus</keyword>
<dbReference type="PROSITE" id="PS00854">
    <property type="entry name" value="PROTEASOME_BETA_1"/>
    <property type="match status" value="1"/>
</dbReference>
<organism evidence="10 11">
    <name type="scientific">Vairimorpha necatrix</name>
    <dbReference type="NCBI Taxonomy" id="6039"/>
    <lineage>
        <taxon>Eukaryota</taxon>
        <taxon>Fungi</taxon>
        <taxon>Fungi incertae sedis</taxon>
        <taxon>Microsporidia</taxon>
        <taxon>Nosematidae</taxon>
        <taxon>Vairimorpha</taxon>
    </lineage>
</organism>
<dbReference type="GO" id="GO:0004298">
    <property type="term" value="F:threonine-type endopeptidase activity"/>
    <property type="evidence" value="ECO:0007669"/>
    <property type="project" value="UniProtKB-KW"/>
</dbReference>
<dbReference type="InterPro" id="IPR016050">
    <property type="entry name" value="Proteasome_bsu_CS"/>
</dbReference>
<dbReference type="AlphaFoldDB" id="A0AAX4JAE2"/>
<dbReference type="GO" id="GO:0019774">
    <property type="term" value="C:proteasome core complex, beta-subunit complex"/>
    <property type="evidence" value="ECO:0007669"/>
    <property type="project" value="UniProtKB-ARBA"/>
</dbReference>
<dbReference type="GeneID" id="90540746"/>
<dbReference type="PANTHER" id="PTHR32194:SF4">
    <property type="entry name" value="PROTEASOME SUBUNIT BETA TYPE-7"/>
    <property type="match status" value="1"/>
</dbReference>
<dbReference type="GO" id="GO:0005634">
    <property type="term" value="C:nucleus"/>
    <property type="evidence" value="ECO:0007669"/>
    <property type="project" value="UniProtKB-SubCell"/>
</dbReference>
<dbReference type="CDD" id="cd03763">
    <property type="entry name" value="proteasome_beta_type_7"/>
    <property type="match status" value="1"/>
</dbReference>
<evidence type="ECO:0000256" key="4">
    <source>
        <dbReference type="ARBA" id="ARBA00022698"/>
    </source>
</evidence>
<evidence type="ECO:0000256" key="1">
    <source>
        <dbReference type="ARBA" id="ARBA00001198"/>
    </source>
</evidence>
<keyword evidence="6 9" id="KW-0647">Proteasome</keyword>
<keyword evidence="4" id="KW-0888">Threonine protease</keyword>
<evidence type="ECO:0000256" key="7">
    <source>
        <dbReference type="ARBA" id="ARBA00023242"/>
    </source>
</evidence>
<comment type="function">
    <text evidence="9">Component of the proteasome, a multicatalytic proteinase complex which is characterized by its ability to cleave peptides with Arg, Phe, Tyr, Leu, and Glu adjacent to the leaving group at neutral or slightly basic pH. The proteasome has an ATP-dependent proteolytic activity.</text>
</comment>
<keyword evidence="5" id="KW-0378">Hydrolase</keyword>
<feature type="active site" description="Nucleophile" evidence="8">
    <location>
        <position position="7"/>
    </location>
</feature>
<proteinExistence type="inferred from homology"/>
<name>A0AAX4JAE2_9MICR</name>
<comment type="subcellular location">
    <subcellularLocation>
        <location evidence="9">Cytoplasm</location>
    </subcellularLocation>
    <subcellularLocation>
        <location evidence="9">Nucleus</location>
    </subcellularLocation>
</comment>
<sequence length="227" mass="24742">MFTKTGTTIVGVKYKGGVVICADTRSTSGPIVADKNCSKIHYISDNIQACGAGTSADITRVTRKASKVLSIFSKTYNRLPRVSHCVRTCQLHLHPYQGHISAALVVGGVDDTGAHLYDVYPHGSSNSVSYTALGSGSLAAISILEAGYKDMNREEAMELACAAIEAGIMNDLYSGSNIDVCVISQEGREMFRNYKKVGVRNEVPKFQYPRSSVKILKEDIYKYIEEK</sequence>
<protein>
    <recommendedName>
        <fullName evidence="9">Proteasome subunit beta</fullName>
    </recommendedName>
</protein>
<keyword evidence="3" id="KW-0645">Protease</keyword>
<dbReference type="KEGG" id="vnx:VNE69_03150"/>
<dbReference type="GO" id="GO:0051603">
    <property type="term" value="P:proteolysis involved in protein catabolic process"/>
    <property type="evidence" value="ECO:0007669"/>
    <property type="project" value="InterPro"/>
</dbReference>
<reference evidence="10" key="1">
    <citation type="journal article" date="2024" name="BMC Genomics">
        <title>Functional annotation of a divergent genome using sequence and structure-based similarity.</title>
        <authorList>
            <person name="Svedberg D."/>
            <person name="Winiger R.R."/>
            <person name="Berg A."/>
            <person name="Sharma H."/>
            <person name="Tellgren-Roth C."/>
            <person name="Debrunner-Vossbrinck B.A."/>
            <person name="Vossbrinck C.R."/>
            <person name="Barandun J."/>
        </authorList>
    </citation>
    <scope>NUCLEOTIDE SEQUENCE</scope>
    <source>
        <strain evidence="10">Illinois isolate</strain>
    </source>
</reference>
<dbReference type="Pfam" id="PF00227">
    <property type="entry name" value="Proteasome"/>
    <property type="match status" value="1"/>
</dbReference>
<evidence type="ECO:0000256" key="2">
    <source>
        <dbReference type="ARBA" id="ARBA00022490"/>
    </source>
</evidence>
<keyword evidence="11" id="KW-1185">Reference proteome</keyword>
<dbReference type="InterPro" id="IPR000243">
    <property type="entry name" value="Pept_T1A_subB"/>
</dbReference>
<evidence type="ECO:0000256" key="5">
    <source>
        <dbReference type="ARBA" id="ARBA00022801"/>
    </source>
</evidence>
<dbReference type="PRINTS" id="PR00141">
    <property type="entry name" value="PROTEASOME"/>
</dbReference>
<dbReference type="SUPFAM" id="SSF56235">
    <property type="entry name" value="N-terminal nucleophile aminohydrolases (Ntn hydrolases)"/>
    <property type="match status" value="1"/>
</dbReference>
<evidence type="ECO:0000256" key="3">
    <source>
        <dbReference type="ARBA" id="ARBA00022670"/>
    </source>
</evidence>
<comment type="subunit">
    <text evidence="9">Component of the proteasome complex.</text>
</comment>
<dbReference type="PROSITE" id="PS51476">
    <property type="entry name" value="PROTEASOME_BETA_2"/>
    <property type="match status" value="1"/>
</dbReference>
<evidence type="ECO:0000256" key="6">
    <source>
        <dbReference type="ARBA" id="ARBA00022942"/>
    </source>
</evidence>
<evidence type="ECO:0000256" key="8">
    <source>
        <dbReference type="PIRSR" id="PIRSR600243-1"/>
    </source>
</evidence>
<evidence type="ECO:0000313" key="10">
    <source>
        <dbReference type="EMBL" id="WUR02931.1"/>
    </source>
</evidence>